<dbReference type="Gene3D" id="3.40.50.2300">
    <property type="match status" value="2"/>
</dbReference>
<dbReference type="CDD" id="cd01392">
    <property type="entry name" value="HTH_LacI"/>
    <property type="match status" value="1"/>
</dbReference>
<evidence type="ECO:0000256" key="3">
    <source>
        <dbReference type="ARBA" id="ARBA00023163"/>
    </source>
</evidence>
<dbReference type="CDD" id="cd06267">
    <property type="entry name" value="PBP1_LacI_sugar_binding-like"/>
    <property type="match status" value="1"/>
</dbReference>
<dbReference type="SUPFAM" id="SSF47413">
    <property type="entry name" value="lambda repressor-like DNA-binding domains"/>
    <property type="match status" value="1"/>
</dbReference>
<dbReference type="Pfam" id="PF13377">
    <property type="entry name" value="Peripla_BP_3"/>
    <property type="match status" value="1"/>
</dbReference>
<dbReference type="InterPro" id="IPR028082">
    <property type="entry name" value="Peripla_BP_I"/>
</dbReference>
<dbReference type="InterPro" id="IPR046335">
    <property type="entry name" value="LacI/GalR-like_sensor"/>
</dbReference>
<protein>
    <submittedName>
        <fullName evidence="5">LacI family transcriptional regulator</fullName>
    </submittedName>
</protein>
<reference evidence="6" key="1">
    <citation type="journal article" date="2019" name="Int. J. Syst. Evol. Microbiol.">
        <title>The Global Catalogue of Microorganisms (GCM) 10K type strain sequencing project: providing services to taxonomists for standard genome sequencing and annotation.</title>
        <authorList>
            <consortium name="The Broad Institute Genomics Platform"/>
            <consortium name="The Broad Institute Genome Sequencing Center for Infectious Disease"/>
            <person name="Wu L."/>
            <person name="Ma J."/>
        </authorList>
    </citation>
    <scope>NUCLEOTIDE SEQUENCE [LARGE SCALE GENOMIC DNA]</scope>
    <source>
        <strain evidence="6">JCM 31047</strain>
    </source>
</reference>
<organism evidence="5 6">
    <name type="scientific">Deinococcus arenae</name>
    <dbReference type="NCBI Taxonomy" id="1452751"/>
    <lineage>
        <taxon>Bacteria</taxon>
        <taxon>Thermotogati</taxon>
        <taxon>Deinococcota</taxon>
        <taxon>Deinococci</taxon>
        <taxon>Deinococcales</taxon>
        <taxon>Deinococcaceae</taxon>
        <taxon>Deinococcus</taxon>
    </lineage>
</organism>
<dbReference type="AlphaFoldDB" id="A0A8H9GXH5"/>
<dbReference type="PANTHER" id="PTHR30146">
    <property type="entry name" value="LACI-RELATED TRANSCRIPTIONAL REPRESSOR"/>
    <property type="match status" value="1"/>
</dbReference>
<gene>
    <name evidence="5" type="ORF">GCM10008956_31640</name>
</gene>
<name>A0A8H9GXH5_9DEIO</name>
<evidence type="ECO:0000256" key="2">
    <source>
        <dbReference type="ARBA" id="ARBA00023125"/>
    </source>
</evidence>
<evidence type="ECO:0000259" key="4">
    <source>
        <dbReference type="PROSITE" id="PS50932"/>
    </source>
</evidence>
<evidence type="ECO:0000256" key="1">
    <source>
        <dbReference type="ARBA" id="ARBA00023015"/>
    </source>
</evidence>
<feature type="domain" description="HTH lacI-type" evidence="4">
    <location>
        <begin position="28"/>
        <end position="82"/>
    </location>
</feature>
<evidence type="ECO:0000313" key="6">
    <source>
        <dbReference type="Proteomes" id="UP000600547"/>
    </source>
</evidence>
<dbReference type="PROSITE" id="PS00356">
    <property type="entry name" value="HTH_LACI_1"/>
    <property type="match status" value="1"/>
</dbReference>
<dbReference type="PANTHER" id="PTHR30146:SF109">
    <property type="entry name" value="HTH-TYPE TRANSCRIPTIONAL REGULATOR GALS"/>
    <property type="match status" value="1"/>
</dbReference>
<keyword evidence="1" id="KW-0805">Transcription regulation</keyword>
<proteinExistence type="predicted"/>
<keyword evidence="2" id="KW-0238">DNA-binding</keyword>
<dbReference type="Proteomes" id="UP000600547">
    <property type="component" value="Unassembled WGS sequence"/>
</dbReference>
<dbReference type="InterPro" id="IPR000843">
    <property type="entry name" value="HTH_LacI"/>
</dbReference>
<evidence type="ECO:0000313" key="5">
    <source>
        <dbReference type="EMBL" id="GGM53346.1"/>
    </source>
</evidence>
<accession>A0A8H9GXH5</accession>
<dbReference type="SUPFAM" id="SSF53822">
    <property type="entry name" value="Periplasmic binding protein-like I"/>
    <property type="match status" value="1"/>
</dbReference>
<comment type="caution">
    <text evidence="5">The sequence shown here is derived from an EMBL/GenBank/DDBJ whole genome shotgun (WGS) entry which is preliminary data.</text>
</comment>
<keyword evidence="3" id="KW-0804">Transcription</keyword>
<dbReference type="InterPro" id="IPR010982">
    <property type="entry name" value="Lambda_DNA-bd_dom_sf"/>
</dbReference>
<dbReference type="GO" id="GO:0003700">
    <property type="term" value="F:DNA-binding transcription factor activity"/>
    <property type="evidence" value="ECO:0007669"/>
    <property type="project" value="TreeGrafter"/>
</dbReference>
<dbReference type="SMART" id="SM00354">
    <property type="entry name" value="HTH_LACI"/>
    <property type="match status" value="1"/>
</dbReference>
<dbReference type="Pfam" id="PF00356">
    <property type="entry name" value="LacI"/>
    <property type="match status" value="1"/>
</dbReference>
<dbReference type="EMBL" id="BMQG01000013">
    <property type="protein sequence ID" value="GGM53346.1"/>
    <property type="molecule type" value="Genomic_DNA"/>
</dbReference>
<dbReference type="GO" id="GO:0000976">
    <property type="term" value="F:transcription cis-regulatory region binding"/>
    <property type="evidence" value="ECO:0007669"/>
    <property type="project" value="TreeGrafter"/>
</dbReference>
<dbReference type="Gene3D" id="1.10.260.40">
    <property type="entry name" value="lambda repressor-like DNA-binding domains"/>
    <property type="match status" value="1"/>
</dbReference>
<dbReference type="PROSITE" id="PS50932">
    <property type="entry name" value="HTH_LACI_2"/>
    <property type="match status" value="1"/>
</dbReference>
<keyword evidence="6" id="KW-1185">Reference proteome</keyword>
<dbReference type="PRINTS" id="PR00036">
    <property type="entry name" value="HTHLACI"/>
</dbReference>
<sequence>MCVRRIVSGYNNGEGRVNATINTMSPRPTIDDIARAAGVSTGTVSRVINGKHTVAERTRAHVQDVMTQLGYTPDPAARHLSWRRGQTLGLSLDRDDPVLHPYHVLFRRALESQTAALGVRLEDLRADLRRMTRLPSAVLVMHAAEHDPRLDYLRRHDVPAVLIGHEIGSFWVAPDDVGGARLATEQLTRAGHRRLAYLGRGTSQVAQDREYGFQDAARAAGAQTQFIPGDFTVLGGYRAVRRAWESGMRFTGLFAQSDESAAGAIAALEDLGVRVPQDVSVVGFDGLPELPVPVQLTTVAQDIPRIASTALILMQEAVAGRPARGEFIPVQLTPGATVAPPGGTP</sequence>